<dbReference type="SUPFAM" id="SSF53686">
    <property type="entry name" value="Tryptophan synthase beta subunit-like PLP-dependent enzymes"/>
    <property type="match status" value="1"/>
</dbReference>
<evidence type="ECO:0000313" key="5">
    <source>
        <dbReference type="EMBL" id="SUZ71561.1"/>
    </source>
</evidence>
<evidence type="ECO:0000256" key="3">
    <source>
        <dbReference type="ARBA" id="ARBA00022898"/>
    </source>
</evidence>
<dbReference type="PIRSF" id="PIRSF006278">
    <property type="entry name" value="ACCD_DCysDesulf"/>
    <property type="match status" value="1"/>
</dbReference>
<comment type="cofactor">
    <cofactor evidence="1">
        <name>pyridoxal 5'-phosphate</name>
        <dbReference type="ChEBI" id="CHEBI:597326"/>
    </cofactor>
</comment>
<dbReference type="PANTHER" id="PTHR43780:SF2">
    <property type="entry name" value="1-AMINOCYCLOPROPANE-1-CARBOXYLATE DEAMINASE-RELATED"/>
    <property type="match status" value="1"/>
</dbReference>
<dbReference type="AlphaFoldDB" id="A0A381PWV4"/>
<comment type="similarity">
    <text evidence="2">Belongs to the ACC deaminase/D-cysteine desulfhydrase family.</text>
</comment>
<proteinExistence type="inferred from homology"/>
<dbReference type="Gene3D" id="3.40.50.1100">
    <property type="match status" value="2"/>
</dbReference>
<evidence type="ECO:0000259" key="4">
    <source>
        <dbReference type="Pfam" id="PF00291"/>
    </source>
</evidence>
<dbReference type="InterPro" id="IPR036052">
    <property type="entry name" value="TrpB-like_PALP_sf"/>
</dbReference>
<reference evidence="5" key="1">
    <citation type="submission" date="2018-05" db="EMBL/GenBank/DDBJ databases">
        <authorList>
            <person name="Lanie J.A."/>
            <person name="Ng W.-L."/>
            <person name="Kazmierczak K.M."/>
            <person name="Andrzejewski T.M."/>
            <person name="Davidsen T.M."/>
            <person name="Wayne K.J."/>
            <person name="Tettelin H."/>
            <person name="Glass J.I."/>
            <person name="Rusch D."/>
            <person name="Podicherti R."/>
            <person name="Tsui H.-C.T."/>
            <person name="Winkler M.E."/>
        </authorList>
    </citation>
    <scope>NUCLEOTIDE SEQUENCE</scope>
</reference>
<sequence>MQFPKRLQLANLPTPITKLERFPLHGSGAQIWVKRDELTGTEVSGNKIRKLEFSLAEALEQGCNTVITCGGLQSNHCRSTAILCSRLGLKVHLILRGEKPEQPGGNLLLDLLAGAEITYVLEQDWATHEDLARKLQADYAASGNKAFFIPIGASDEIGLWGYIAACKELKEDFEQLGMIPDYIVTATGSGGTQGGLLVGSKLFDLPGKVIAFNVCDDAAYFEKKIHEDVTLWQRRYKIDVDFQKKDINTIEGYVGPGYGLASKEVFSTIAELARTDGLFLDPVYTGKAFHGMVTEILKGKEGCMPDAVNVLFIHTGGLFGVFPQQQYFSFA</sequence>
<dbReference type="Pfam" id="PF00291">
    <property type="entry name" value="PALP"/>
    <property type="match status" value="1"/>
</dbReference>
<keyword evidence="3" id="KW-0663">Pyridoxal phosphate</keyword>
<dbReference type="InterPro" id="IPR001926">
    <property type="entry name" value="TrpB-like_PALP"/>
</dbReference>
<accession>A0A381PWV4</accession>
<evidence type="ECO:0000256" key="2">
    <source>
        <dbReference type="ARBA" id="ARBA00008639"/>
    </source>
</evidence>
<dbReference type="InterPro" id="IPR027278">
    <property type="entry name" value="ACCD_DCysDesulf"/>
</dbReference>
<dbReference type="EMBL" id="UINC01001126">
    <property type="protein sequence ID" value="SUZ71561.1"/>
    <property type="molecule type" value="Genomic_DNA"/>
</dbReference>
<organism evidence="5">
    <name type="scientific">marine metagenome</name>
    <dbReference type="NCBI Taxonomy" id="408172"/>
    <lineage>
        <taxon>unclassified sequences</taxon>
        <taxon>metagenomes</taxon>
        <taxon>ecological metagenomes</taxon>
    </lineage>
</organism>
<gene>
    <name evidence="5" type="ORF">METZ01_LOCUS24415</name>
</gene>
<feature type="domain" description="Tryptophan synthase beta chain-like PALP" evidence="4">
    <location>
        <begin position="9"/>
        <end position="316"/>
    </location>
</feature>
<protein>
    <recommendedName>
        <fullName evidence="4">Tryptophan synthase beta chain-like PALP domain-containing protein</fullName>
    </recommendedName>
</protein>
<name>A0A381PWV4_9ZZZZ</name>
<evidence type="ECO:0000256" key="1">
    <source>
        <dbReference type="ARBA" id="ARBA00001933"/>
    </source>
</evidence>
<dbReference type="PANTHER" id="PTHR43780">
    <property type="entry name" value="1-AMINOCYCLOPROPANE-1-CARBOXYLATE DEAMINASE-RELATED"/>
    <property type="match status" value="1"/>
</dbReference>
<dbReference type="GO" id="GO:0019148">
    <property type="term" value="F:D-cysteine desulfhydrase activity"/>
    <property type="evidence" value="ECO:0007669"/>
    <property type="project" value="TreeGrafter"/>
</dbReference>